<gene>
    <name evidence="1" type="ORF">BATDEDRAFT_23466</name>
</gene>
<organism evidence="1 2">
    <name type="scientific">Batrachochytrium dendrobatidis (strain JAM81 / FGSC 10211)</name>
    <name type="common">Frog chytrid fungus</name>
    <dbReference type="NCBI Taxonomy" id="684364"/>
    <lineage>
        <taxon>Eukaryota</taxon>
        <taxon>Fungi</taxon>
        <taxon>Fungi incertae sedis</taxon>
        <taxon>Chytridiomycota</taxon>
        <taxon>Chytridiomycota incertae sedis</taxon>
        <taxon>Chytridiomycetes</taxon>
        <taxon>Rhizophydiales</taxon>
        <taxon>Rhizophydiales incertae sedis</taxon>
        <taxon>Batrachochytrium</taxon>
    </lineage>
</organism>
<dbReference type="RefSeq" id="XP_006677292.1">
    <property type="nucleotide sequence ID" value="XM_006677229.1"/>
</dbReference>
<dbReference type="HOGENOM" id="CLU_2157889_0_0_1"/>
<dbReference type="AlphaFoldDB" id="F4NZ41"/>
<name>F4NZ41_BATDJ</name>
<dbReference type="OrthoDB" id="10457211at2759"/>
<dbReference type="Gene3D" id="3.30.450.30">
    <property type="entry name" value="Dynein light chain 2a, cytoplasmic"/>
    <property type="match status" value="1"/>
</dbReference>
<sequence>MDELVAGVDQVVNEVQLFNSNSILETSNTTVVVTDSQGLVVQTRGKCPPKDASGLILQAAIRAHRLFKATTLTSMPIEVSAITPKQMHPVVVIEATKRTDGSSAVGLFKTL</sequence>
<dbReference type="InParanoid" id="F4NZ41"/>
<keyword evidence="2" id="KW-1185">Reference proteome</keyword>
<dbReference type="Proteomes" id="UP000007241">
    <property type="component" value="Unassembled WGS sequence"/>
</dbReference>
<proteinExistence type="predicted"/>
<dbReference type="GeneID" id="18238223"/>
<reference evidence="1 2" key="1">
    <citation type="submission" date="2009-12" db="EMBL/GenBank/DDBJ databases">
        <title>The draft genome of Batrachochytrium dendrobatidis.</title>
        <authorList>
            <consortium name="US DOE Joint Genome Institute (JGI-PGF)"/>
            <person name="Kuo A."/>
            <person name="Salamov A."/>
            <person name="Schmutz J."/>
            <person name="Lucas S."/>
            <person name="Pitluck S."/>
            <person name="Rosenblum E."/>
            <person name="Stajich J."/>
            <person name="Eisen M."/>
            <person name="Grigoriev I.V."/>
        </authorList>
    </citation>
    <scope>NUCLEOTIDE SEQUENCE [LARGE SCALE GENOMIC DNA]</scope>
    <source>
        <strain evidence="2">JAM81 / FGSC 10211</strain>
    </source>
</reference>
<accession>F4NZ41</accession>
<protein>
    <recommendedName>
        <fullName evidence="3">Late endosomal/lysosomal adaptor and MAPK and MTOR activator 5</fullName>
    </recommendedName>
</protein>
<evidence type="ECO:0000313" key="1">
    <source>
        <dbReference type="EMBL" id="EGF81819.1"/>
    </source>
</evidence>
<dbReference type="EMBL" id="GL882881">
    <property type="protein sequence ID" value="EGF81819.1"/>
    <property type="molecule type" value="Genomic_DNA"/>
</dbReference>
<evidence type="ECO:0008006" key="3">
    <source>
        <dbReference type="Google" id="ProtNLM"/>
    </source>
</evidence>
<evidence type="ECO:0000313" key="2">
    <source>
        <dbReference type="Proteomes" id="UP000007241"/>
    </source>
</evidence>